<dbReference type="eggNOG" id="COG0859">
    <property type="taxonomic scope" value="Bacteria"/>
</dbReference>
<dbReference type="SUPFAM" id="SSF53756">
    <property type="entry name" value="UDP-Glycosyltransferase/glycogen phosphorylase"/>
    <property type="match status" value="1"/>
</dbReference>
<evidence type="ECO:0000313" key="4">
    <source>
        <dbReference type="Proteomes" id="UP000028702"/>
    </source>
</evidence>
<reference evidence="3 4" key="1">
    <citation type="submission" date="2014-07" db="EMBL/GenBank/DDBJ databases">
        <title>Tepidicaulis marinum gen. nov., sp. nov., a novel marine bacterium denitrifying nitrate to nitrous oxide strictly under microaerobic conditions.</title>
        <authorList>
            <person name="Takeuchi M."/>
            <person name="Yamagishi T."/>
            <person name="Kamagata Y."/>
            <person name="Oshima K."/>
            <person name="Hattori M."/>
            <person name="Katayama T."/>
            <person name="Hanada S."/>
            <person name="Tamaki H."/>
            <person name="Marumo K."/>
            <person name="Maeda H."/>
            <person name="Nedachi M."/>
            <person name="Iwasaki W."/>
            <person name="Suwa Y."/>
            <person name="Sakata S."/>
        </authorList>
    </citation>
    <scope>NUCLEOTIDE SEQUENCE [LARGE SCALE GENOMIC DNA]</scope>
    <source>
        <strain evidence="3 4">MA2</strain>
    </source>
</reference>
<sequence>MRILFISSSYLGDAVLTTGVLAHLMAQYPGARFTVACGPGPADLFRANPRVDHVHVMRKKRRSGHWIDLLKEVWAQRWSMVVDLRGSATSYVLRTWRRRVLRPNHSLHRVPHIGSVLGLDPPPCPTVWLTKEAEARAAELIPDGRTVLVIGPTANWPKKMWPSERYAQFALQITAPGAPLEGADIMLQGGPGEQDQIGPIYEAIPQERLIDQVGSDLVTAAACFKRAALYVGNDSGLMHLAAAAGAPTLGLFGPTQENLYAPWGEHAAFVRGPRCLEEIEADPAFDRNSPDCAMGDLTVEAVYDAAIALLEKTTGKAGPR</sequence>
<gene>
    <name evidence="3" type="ORF">M2A_2596</name>
</gene>
<dbReference type="GO" id="GO:0009244">
    <property type="term" value="P:lipopolysaccharide core region biosynthetic process"/>
    <property type="evidence" value="ECO:0007669"/>
    <property type="project" value="TreeGrafter"/>
</dbReference>
<evidence type="ECO:0000256" key="2">
    <source>
        <dbReference type="ARBA" id="ARBA00022679"/>
    </source>
</evidence>
<dbReference type="AlphaFoldDB" id="A0A081BDH9"/>
<dbReference type="InterPro" id="IPR002201">
    <property type="entry name" value="Glyco_trans_9"/>
</dbReference>
<dbReference type="Gene3D" id="3.40.50.2000">
    <property type="entry name" value="Glycogen Phosphorylase B"/>
    <property type="match status" value="2"/>
</dbReference>
<dbReference type="EMBL" id="BBIO01000015">
    <property type="protein sequence ID" value="GAK46097.1"/>
    <property type="molecule type" value="Genomic_DNA"/>
</dbReference>
<accession>A0A081BDH9</accession>
<dbReference type="GO" id="GO:0005829">
    <property type="term" value="C:cytosol"/>
    <property type="evidence" value="ECO:0007669"/>
    <property type="project" value="TreeGrafter"/>
</dbReference>
<dbReference type="PANTHER" id="PTHR30160">
    <property type="entry name" value="TETRAACYLDISACCHARIDE 4'-KINASE-RELATED"/>
    <property type="match status" value="1"/>
</dbReference>
<keyword evidence="1" id="KW-0328">Glycosyltransferase</keyword>
<dbReference type="STRING" id="1333998.M2A_2596"/>
<organism evidence="3 4">
    <name type="scientific">Tepidicaulis marinus</name>
    <dbReference type="NCBI Taxonomy" id="1333998"/>
    <lineage>
        <taxon>Bacteria</taxon>
        <taxon>Pseudomonadati</taxon>
        <taxon>Pseudomonadota</taxon>
        <taxon>Alphaproteobacteria</taxon>
        <taxon>Hyphomicrobiales</taxon>
        <taxon>Parvibaculaceae</taxon>
        <taxon>Tepidicaulis</taxon>
    </lineage>
</organism>
<evidence type="ECO:0000256" key="1">
    <source>
        <dbReference type="ARBA" id="ARBA00022676"/>
    </source>
</evidence>
<dbReference type="GO" id="GO:0008713">
    <property type="term" value="F:ADP-heptose-lipopolysaccharide heptosyltransferase activity"/>
    <property type="evidence" value="ECO:0007669"/>
    <property type="project" value="TreeGrafter"/>
</dbReference>
<dbReference type="Proteomes" id="UP000028702">
    <property type="component" value="Unassembled WGS sequence"/>
</dbReference>
<dbReference type="InterPro" id="IPR051199">
    <property type="entry name" value="LPS_LOS_Heptosyltrfase"/>
</dbReference>
<name>A0A081BDH9_9HYPH</name>
<dbReference type="CDD" id="cd03789">
    <property type="entry name" value="GT9_LPS_heptosyltransferase"/>
    <property type="match status" value="1"/>
</dbReference>
<dbReference type="Pfam" id="PF01075">
    <property type="entry name" value="Glyco_transf_9"/>
    <property type="match status" value="1"/>
</dbReference>
<comment type="caution">
    <text evidence="3">The sequence shown here is derived from an EMBL/GenBank/DDBJ whole genome shotgun (WGS) entry which is preliminary data.</text>
</comment>
<evidence type="ECO:0000313" key="3">
    <source>
        <dbReference type="EMBL" id="GAK46097.1"/>
    </source>
</evidence>
<protein>
    <submittedName>
        <fullName evidence="3">Glycosyl transferase family protein</fullName>
    </submittedName>
</protein>
<dbReference type="RefSeq" id="WP_045448356.1">
    <property type="nucleotide sequence ID" value="NZ_BBIO01000015.1"/>
</dbReference>
<keyword evidence="4" id="KW-1185">Reference proteome</keyword>
<keyword evidence="2 3" id="KW-0808">Transferase</keyword>
<proteinExistence type="predicted"/>